<sequence length="37" mass="4237">MGFNYLDSKCQILLRDSKCISLVIVVEEIPLLREGLK</sequence>
<dbReference type="EMBL" id="HACA01022619">
    <property type="protein sequence ID" value="CDW39980.1"/>
    <property type="molecule type" value="Transcribed_RNA"/>
</dbReference>
<name>A0A0K2UPI7_LEPSM</name>
<protein>
    <submittedName>
        <fullName evidence="1">Uncharacterized protein</fullName>
    </submittedName>
</protein>
<organism evidence="1">
    <name type="scientific">Lepeophtheirus salmonis</name>
    <name type="common">Salmon louse</name>
    <name type="synonym">Caligus salmonis</name>
    <dbReference type="NCBI Taxonomy" id="72036"/>
    <lineage>
        <taxon>Eukaryota</taxon>
        <taxon>Metazoa</taxon>
        <taxon>Ecdysozoa</taxon>
        <taxon>Arthropoda</taxon>
        <taxon>Crustacea</taxon>
        <taxon>Multicrustacea</taxon>
        <taxon>Hexanauplia</taxon>
        <taxon>Copepoda</taxon>
        <taxon>Siphonostomatoida</taxon>
        <taxon>Caligidae</taxon>
        <taxon>Lepeophtheirus</taxon>
    </lineage>
</organism>
<accession>A0A0K2UPI7</accession>
<evidence type="ECO:0000313" key="1">
    <source>
        <dbReference type="EMBL" id="CDW39980.1"/>
    </source>
</evidence>
<proteinExistence type="predicted"/>
<reference evidence="1" key="1">
    <citation type="submission" date="2014-05" db="EMBL/GenBank/DDBJ databases">
        <authorList>
            <person name="Chronopoulou M."/>
        </authorList>
    </citation>
    <scope>NUCLEOTIDE SEQUENCE</scope>
    <source>
        <tissue evidence="1">Whole organism</tissue>
    </source>
</reference>
<dbReference type="AlphaFoldDB" id="A0A0K2UPI7"/>